<accession>A0A8H4QJS0</accession>
<evidence type="ECO:0000313" key="3">
    <source>
        <dbReference type="EMBL" id="KAF4612189.1"/>
    </source>
</evidence>
<proteinExistence type="predicted"/>
<dbReference type="InterPro" id="IPR037056">
    <property type="entry name" value="RNase_H1_N_sf"/>
</dbReference>
<organism evidence="3 4">
    <name type="scientific">Agrocybe pediades</name>
    <dbReference type="NCBI Taxonomy" id="84607"/>
    <lineage>
        <taxon>Eukaryota</taxon>
        <taxon>Fungi</taxon>
        <taxon>Dikarya</taxon>
        <taxon>Basidiomycota</taxon>
        <taxon>Agaricomycotina</taxon>
        <taxon>Agaricomycetes</taxon>
        <taxon>Agaricomycetidae</taxon>
        <taxon>Agaricales</taxon>
        <taxon>Agaricineae</taxon>
        <taxon>Strophariaceae</taxon>
        <taxon>Agrocybe</taxon>
    </lineage>
</organism>
<name>A0A8H4QJS0_9AGAR</name>
<evidence type="ECO:0000259" key="2">
    <source>
        <dbReference type="Pfam" id="PF01693"/>
    </source>
</evidence>
<protein>
    <recommendedName>
        <fullName evidence="2">Ribonuclease H1 N-terminal domain-containing protein</fullName>
    </recommendedName>
</protein>
<dbReference type="Gene3D" id="3.40.970.10">
    <property type="entry name" value="Ribonuclease H1, N-terminal domain"/>
    <property type="match status" value="1"/>
</dbReference>
<dbReference type="AlphaFoldDB" id="A0A8H4QJS0"/>
<dbReference type="SUPFAM" id="SSF55658">
    <property type="entry name" value="L9 N-domain-like"/>
    <property type="match status" value="1"/>
</dbReference>
<feature type="compositionally biased region" description="Low complexity" evidence="1">
    <location>
        <begin position="107"/>
        <end position="121"/>
    </location>
</feature>
<evidence type="ECO:0000313" key="4">
    <source>
        <dbReference type="Proteomes" id="UP000521872"/>
    </source>
</evidence>
<comment type="caution">
    <text evidence="3">The sequence shown here is derived from an EMBL/GenBank/DDBJ whole genome shotgun (WGS) entry which is preliminary data.</text>
</comment>
<feature type="region of interest" description="Disordered" evidence="1">
    <location>
        <begin position="107"/>
        <end position="138"/>
    </location>
</feature>
<dbReference type="Proteomes" id="UP000521872">
    <property type="component" value="Unassembled WGS sequence"/>
</dbReference>
<reference evidence="3 4" key="1">
    <citation type="submission" date="2019-12" db="EMBL/GenBank/DDBJ databases">
        <authorList>
            <person name="Floudas D."/>
            <person name="Bentzer J."/>
            <person name="Ahren D."/>
            <person name="Johansson T."/>
            <person name="Persson P."/>
            <person name="Tunlid A."/>
        </authorList>
    </citation>
    <scope>NUCLEOTIDE SEQUENCE [LARGE SCALE GENOMIC DNA]</scope>
    <source>
        <strain evidence="3 4">CBS 102.39</strain>
    </source>
</reference>
<gene>
    <name evidence="3" type="ORF">D9613_004564</name>
</gene>
<keyword evidence="4" id="KW-1185">Reference proteome</keyword>
<dbReference type="InterPro" id="IPR009027">
    <property type="entry name" value="Ribosomal_bL9/RNase_H1_N"/>
</dbReference>
<dbReference type="Pfam" id="PF01693">
    <property type="entry name" value="Cauli_VI"/>
    <property type="match status" value="1"/>
</dbReference>
<evidence type="ECO:0000256" key="1">
    <source>
        <dbReference type="SAM" id="MobiDB-lite"/>
    </source>
</evidence>
<dbReference type="InterPro" id="IPR011320">
    <property type="entry name" value="RNase_H1_N"/>
</dbReference>
<dbReference type="EMBL" id="JAACJL010000057">
    <property type="protein sequence ID" value="KAF4612189.1"/>
    <property type="molecule type" value="Genomic_DNA"/>
</dbReference>
<sequence>MTDSTFVPVEHTVGVQAILAGFRALGIAASVYQSAIVQEAAKQPEPVNVTLSQLVEALETVNIRVISPYDQMIHEDNIAQGHGQQQLHNVGQNVLSDLIGGLAADTTGSTSTATTEISSVSDAPDTGDPTPSPASTSRATAANTISGFVCAKCDSYNLLRPSSESWYTVIAGRTPGVYKNWAVVYPLVTGVSKACFKKHKSEEEAREVFAEAVAAGVVRAIA</sequence>
<feature type="domain" description="Ribonuclease H1 N-terminal" evidence="2">
    <location>
        <begin position="166"/>
        <end position="207"/>
    </location>
</feature>